<dbReference type="RefSeq" id="XP_064664918.1">
    <property type="nucleotide sequence ID" value="XM_064816361.1"/>
</dbReference>
<reference evidence="1" key="1">
    <citation type="journal article" date="2023" name="Mol. Phylogenet. Evol.">
        <title>Genome-scale phylogeny and comparative genomics of the fungal order Sordariales.</title>
        <authorList>
            <person name="Hensen N."/>
            <person name="Bonometti L."/>
            <person name="Westerberg I."/>
            <person name="Brannstrom I.O."/>
            <person name="Guillou S."/>
            <person name="Cros-Aarteil S."/>
            <person name="Calhoun S."/>
            <person name="Haridas S."/>
            <person name="Kuo A."/>
            <person name="Mondo S."/>
            <person name="Pangilinan J."/>
            <person name="Riley R."/>
            <person name="LaButti K."/>
            <person name="Andreopoulos B."/>
            <person name="Lipzen A."/>
            <person name="Chen C."/>
            <person name="Yan M."/>
            <person name="Daum C."/>
            <person name="Ng V."/>
            <person name="Clum A."/>
            <person name="Steindorff A."/>
            <person name="Ohm R.A."/>
            <person name="Martin F."/>
            <person name="Silar P."/>
            <person name="Natvig D.O."/>
            <person name="Lalanne C."/>
            <person name="Gautier V."/>
            <person name="Ament-Velasquez S.L."/>
            <person name="Kruys A."/>
            <person name="Hutchinson M.I."/>
            <person name="Powell A.J."/>
            <person name="Barry K."/>
            <person name="Miller A.N."/>
            <person name="Grigoriev I.V."/>
            <person name="Debuchy R."/>
            <person name="Gladieux P."/>
            <person name="Hiltunen Thoren M."/>
            <person name="Johannesson H."/>
        </authorList>
    </citation>
    <scope>NUCLEOTIDE SEQUENCE</scope>
    <source>
        <strain evidence="1">CBS 508.74</strain>
    </source>
</reference>
<accession>A0AAN6QBU2</accession>
<evidence type="ECO:0008006" key="3">
    <source>
        <dbReference type="Google" id="ProtNLM"/>
    </source>
</evidence>
<evidence type="ECO:0000313" key="1">
    <source>
        <dbReference type="EMBL" id="KAK4107348.1"/>
    </source>
</evidence>
<dbReference type="InterPro" id="IPR051678">
    <property type="entry name" value="AGP_Transferase"/>
</dbReference>
<sequence>MYAFQEELDNFVWDKTDEDAHKSLMRMRHTKTCRGIERLAGALFGTQATLVSPLIVGGFNVLYRLRLAGDPPTPDVMVRLPNPSLVPFAEEKTAQETATAQFIADNTQIPVPHHFFHGLDRKLGPFVIIQYVESCESMSARLTTPNEDLSVQHVLNPAVDETLLEDVWAKAARCLVQLSRLTFPRIGALVEVKADSDGPKSYTIAGRPITHNMTDMVRLANIPRSVLPPEGKTYATADEWYAALAEMHLAQLVFQHNDAVQSADDCRNKYVARQVFRRLAKEGKLSSFGFAEDDWSAQSRAIKTVDSPATLCPAPEGTCNFRLWSDDFRAGNMLLNKADDLVAAIDWEFTYAAPAQFILDAPWWLLLDTAETWEEGIDDWVRTYETRLETWIAAVKRAEDSLSGAAAGQEGALPAPLSTYMRESWETGRFWLSYGARKSWAFDMAYWRFLDERFFGKRPDGVLKEDLWKTRIDLLTDQERAAMEPFVERKLEEAKERVIVNWEPEEAQKRLSELLFD</sequence>
<dbReference type="Proteomes" id="UP001302812">
    <property type="component" value="Unassembled WGS sequence"/>
</dbReference>
<name>A0AAN6QBU2_9PEZI</name>
<protein>
    <recommendedName>
        <fullName evidence="3">Phosphotransferase</fullName>
    </recommendedName>
</protein>
<comment type="caution">
    <text evidence="1">The sequence shown here is derived from an EMBL/GenBank/DDBJ whole genome shotgun (WGS) entry which is preliminary data.</text>
</comment>
<dbReference type="SUPFAM" id="SSF56112">
    <property type="entry name" value="Protein kinase-like (PK-like)"/>
    <property type="match status" value="1"/>
</dbReference>
<reference evidence="1" key="2">
    <citation type="submission" date="2023-05" db="EMBL/GenBank/DDBJ databases">
        <authorList>
            <consortium name="Lawrence Berkeley National Laboratory"/>
            <person name="Steindorff A."/>
            <person name="Hensen N."/>
            <person name="Bonometti L."/>
            <person name="Westerberg I."/>
            <person name="Brannstrom I.O."/>
            <person name="Guillou S."/>
            <person name="Cros-Aarteil S."/>
            <person name="Calhoun S."/>
            <person name="Haridas S."/>
            <person name="Kuo A."/>
            <person name="Mondo S."/>
            <person name="Pangilinan J."/>
            <person name="Riley R."/>
            <person name="Labutti K."/>
            <person name="Andreopoulos B."/>
            <person name="Lipzen A."/>
            <person name="Chen C."/>
            <person name="Yanf M."/>
            <person name="Daum C."/>
            <person name="Ng V."/>
            <person name="Clum A."/>
            <person name="Ohm R."/>
            <person name="Martin F."/>
            <person name="Silar P."/>
            <person name="Natvig D."/>
            <person name="Lalanne C."/>
            <person name="Gautier V."/>
            <person name="Ament-Velasquez S.L."/>
            <person name="Kruys A."/>
            <person name="Hutchinson M.I."/>
            <person name="Powell A.J."/>
            <person name="Barry K."/>
            <person name="Miller A.N."/>
            <person name="Grigoriev I.V."/>
            <person name="Debuchy R."/>
            <person name="Gladieux P."/>
            <person name="Thoren M.H."/>
            <person name="Johannesson H."/>
        </authorList>
    </citation>
    <scope>NUCLEOTIDE SEQUENCE</scope>
    <source>
        <strain evidence="1">CBS 508.74</strain>
    </source>
</reference>
<evidence type="ECO:0000313" key="2">
    <source>
        <dbReference type="Proteomes" id="UP001302812"/>
    </source>
</evidence>
<dbReference type="EMBL" id="MU853375">
    <property type="protein sequence ID" value="KAK4107348.1"/>
    <property type="molecule type" value="Genomic_DNA"/>
</dbReference>
<proteinExistence type="predicted"/>
<dbReference type="PANTHER" id="PTHR21310">
    <property type="entry name" value="AMINOGLYCOSIDE PHOSPHOTRANSFERASE-RELATED-RELATED"/>
    <property type="match status" value="1"/>
</dbReference>
<dbReference type="PANTHER" id="PTHR21310:SF37">
    <property type="entry name" value="AMINOGLYCOSIDE PHOSPHOTRANSFERASE DOMAIN-CONTAINING PROTEIN"/>
    <property type="match status" value="1"/>
</dbReference>
<keyword evidence="2" id="KW-1185">Reference proteome</keyword>
<dbReference type="InterPro" id="IPR011009">
    <property type="entry name" value="Kinase-like_dom_sf"/>
</dbReference>
<dbReference type="GeneID" id="89940486"/>
<gene>
    <name evidence="1" type="ORF">N656DRAFT_785361</name>
</gene>
<organism evidence="1 2">
    <name type="scientific">Canariomyces notabilis</name>
    <dbReference type="NCBI Taxonomy" id="2074819"/>
    <lineage>
        <taxon>Eukaryota</taxon>
        <taxon>Fungi</taxon>
        <taxon>Dikarya</taxon>
        <taxon>Ascomycota</taxon>
        <taxon>Pezizomycotina</taxon>
        <taxon>Sordariomycetes</taxon>
        <taxon>Sordariomycetidae</taxon>
        <taxon>Sordariales</taxon>
        <taxon>Chaetomiaceae</taxon>
        <taxon>Canariomyces</taxon>
    </lineage>
</organism>
<dbReference type="AlphaFoldDB" id="A0AAN6QBU2"/>